<proteinExistence type="predicted"/>
<name>A0A239KG43_9ACTN</name>
<dbReference type="NCBIfam" id="TIGR03882">
    <property type="entry name" value="cyclo_dehyd_2"/>
    <property type="match status" value="1"/>
</dbReference>
<accession>A0A239KG43</accession>
<dbReference type="Proteomes" id="UP000198362">
    <property type="component" value="Unassembled WGS sequence"/>
</dbReference>
<evidence type="ECO:0000313" key="1">
    <source>
        <dbReference type="EMBL" id="SNT16613.1"/>
    </source>
</evidence>
<organism evidence="1 2">
    <name type="scientific">Asanoa hainanensis</name>
    <dbReference type="NCBI Taxonomy" id="560556"/>
    <lineage>
        <taxon>Bacteria</taxon>
        <taxon>Bacillati</taxon>
        <taxon>Actinomycetota</taxon>
        <taxon>Actinomycetes</taxon>
        <taxon>Micromonosporales</taxon>
        <taxon>Micromonosporaceae</taxon>
        <taxon>Asanoa</taxon>
    </lineage>
</organism>
<evidence type="ECO:0000313" key="2">
    <source>
        <dbReference type="Proteomes" id="UP000198362"/>
    </source>
</evidence>
<gene>
    <name evidence="1" type="ORF">SAMN05421812_103489</name>
</gene>
<reference evidence="1 2" key="1">
    <citation type="submission" date="2017-06" db="EMBL/GenBank/DDBJ databases">
        <authorList>
            <person name="Kim H.J."/>
            <person name="Triplett B.A."/>
        </authorList>
    </citation>
    <scope>NUCLEOTIDE SEQUENCE [LARGE SCALE GENOMIC DNA]</scope>
    <source>
        <strain evidence="1 2">CGMCC 4.5593</strain>
    </source>
</reference>
<dbReference type="AlphaFoldDB" id="A0A239KG43"/>
<dbReference type="Gene3D" id="3.40.50.720">
    <property type="entry name" value="NAD(P)-binding Rossmann-like Domain"/>
    <property type="match status" value="1"/>
</dbReference>
<keyword evidence="2" id="KW-1185">Reference proteome</keyword>
<dbReference type="InterPro" id="IPR022291">
    <property type="entry name" value="Bacteriocin_synth_cyclodeHase"/>
</dbReference>
<sequence>MTFCYVVTTIGLLRPTLLPGLTRLRRGPRTLQFGLDPGPAVLVELPSERTAEVLDLLDGTHTERQVLAAAERLGVRPGDVRALLVTLHAHGLLVAAHTLTPPGAAPHLRAEAAALALRRADHRLPGRWSLRGPLTTPTPKPTRTDLVRRKGHVVSSEPEPGRADVVKGSAAGSGRRAVGKATVGLLTPAQVLRQRAAARVVVTGRGRLATPIAIALARSGVGHVRPDLAGIVRPAEAVLGLDPGAVGKPRFSAVAEVVVAAGARPGRARAHIIVQVGAQQPAELAAAALRRRGQAMLAVELHDGVPVIGPFVEPGGSPCLGCLDQHRTDRDPGWSGLAAGLATAPPPAEAGGLVAIMTAAALAAHEVLTYIDGGAPRTIGGAVTVVSPGDLWWRHWPAHPRCSCVQTQL</sequence>
<protein>
    <submittedName>
        <fullName evidence="1">Bacteriocin biosynthesis cyclodehydratase domain-containing protein</fullName>
    </submittedName>
</protein>
<dbReference type="EMBL" id="FZPH01000003">
    <property type="protein sequence ID" value="SNT16613.1"/>
    <property type="molecule type" value="Genomic_DNA"/>
</dbReference>